<keyword evidence="3" id="KW-1185">Reference proteome</keyword>
<name>A0A9W6GVN3_9HYPH</name>
<sequence>MAWRGFSVRDQLISDGGGREISAYLDALARRELSDDPCLRLRELYWTLSRLFGHARRALVLPGSSAEAPPAVVIRGPPSWRPAETPLSARAPRRVRPRLLIDMTSTLRCGKNTGIQRVVREIAFHGRAMGEGVPVAIHDGELLPYYRDPAFPGPVSIEPGDIFLMLDATWNHVAEYLPIIEAVKARGGATIVGLHDILPLAYPAAFPPPVVRCMGEWMEKVVLTSDGVIAVSRAAAQSLRDFLVAQGRGEPQFPIGWWRLGDDFSCVAGGEPSPLARSIAEGGRPYFLGVGTVEPRKGYPVVIDALEKLWAEGVDATYVIVGSAGWGMRQFARRMEGHHAFNRRLFWLKNASDADLTLLYRNAHALVLASVAEGFGLPIVEAAHHGAPVIATDIPVFREVAGESARYFRLLDCDSLAEKMRAALIEKPRPPVLAPVSWRESAIQLFSLVRGRNFGMPSSPPGGKTASPFEAIGLRAPQGGARG</sequence>
<gene>
    <name evidence="2" type="ORF">LMG27198_27220</name>
</gene>
<dbReference type="PANTHER" id="PTHR46401">
    <property type="entry name" value="GLYCOSYLTRANSFERASE WBBK-RELATED"/>
    <property type="match status" value="1"/>
</dbReference>
<proteinExistence type="predicted"/>
<dbReference type="CDD" id="cd03809">
    <property type="entry name" value="GT4_MtfB-like"/>
    <property type="match status" value="1"/>
</dbReference>
<evidence type="ECO:0000313" key="3">
    <source>
        <dbReference type="Proteomes" id="UP001144323"/>
    </source>
</evidence>
<dbReference type="EMBL" id="BSEC01000001">
    <property type="protein sequence ID" value="GLI93730.1"/>
    <property type="molecule type" value="Genomic_DNA"/>
</dbReference>
<evidence type="ECO:0000313" key="2">
    <source>
        <dbReference type="EMBL" id="GLI93730.1"/>
    </source>
</evidence>
<protein>
    <recommendedName>
        <fullName evidence="1">Glycosyl transferase family 1 domain-containing protein</fullName>
    </recommendedName>
</protein>
<feature type="domain" description="Glycosyl transferase family 1" evidence="1">
    <location>
        <begin position="281"/>
        <end position="425"/>
    </location>
</feature>
<evidence type="ECO:0000259" key="1">
    <source>
        <dbReference type="Pfam" id="PF00534"/>
    </source>
</evidence>
<reference evidence="2" key="1">
    <citation type="journal article" date="2023" name="Int. J. Syst. Evol. Microbiol.">
        <title>Methylocystis iwaonis sp. nov., a type II methane-oxidizing bacterium from surface soil of a rice paddy field in Japan, and emended description of the genus Methylocystis (ex Whittenbury et al. 1970) Bowman et al. 1993.</title>
        <authorList>
            <person name="Kaise H."/>
            <person name="Sawadogo J.B."/>
            <person name="Alam M.S."/>
            <person name="Ueno C."/>
            <person name="Dianou D."/>
            <person name="Shinjo R."/>
            <person name="Asakawa S."/>
        </authorList>
    </citation>
    <scope>NUCLEOTIDE SEQUENCE</scope>
    <source>
        <strain evidence="2">LMG27198</strain>
    </source>
</reference>
<dbReference type="Proteomes" id="UP001144323">
    <property type="component" value="Unassembled WGS sequence"/>
</dbReference>
<dbReference type="Pfam" id="PF00534">
    <property type="entry name" value="Glycos_transf_1"/>
    <property type="match status" value="1"/>
</dbReference>
<dbReference type="Gene3D" id="3.40.50.2000">
    <property type="entry name" value="Glycogen Phosphorylase B"/>
    <property type="match status" value="1"/>
</dbReference>
<dbReference type="PANTHER" id="PTHR46401:SF9">
    <property type="entry name" value="MANNOSYLTRANSFERASE A"/>
    <property type="match status" value="1"/>
</dbReference>
<dbReference type="AlphaFoldDB" id="A0A9W6GVN3"/>
<organism evidence="2 3">
    <name type="scientific">Methylocystis echinoides</name>
    <dbReference type="NCBI Taxonomy" id="29468"/>
    <lineage>
        <taxon>Bacteria</taxon>
        <taxon>Pseudomonadati</taxon>
        <taxon>Pseudomonadota</taxon>
        <taxon>Alphaproteobacteria</taxon>
        <taxon>Hyphomicrobiales</taxon>
        <taxon>Methylocystaceae</taxon>
        <taxon>Methylocystis</taxon>
    </lineage>
</organism>
<dbReference type="InterPro" id="IPR001296">
    <property type="entry name" value="Glyco_trans_1"/>
</dbReference>
<dbReference type="GO" id="GO:0016757">
    <property type="term" value="F:glycosyltransferase activity"/>
    <property type="evidence" value="ECO:0007669"/>
    <property type="project" value="InterPro"/>
</dbReference>
<dbReference type="SUPFAM" id="SSF53756">
    <property type="entry name" value="UDP-Glycosyltransferase/glycogen phosphorylase"/>
    <property type="match status" value="1"/>
</dbReference>
<comment type="caution">
    <text evidence="2">The sequence shown here is derived from an EMBL/GenBank/DDBJ whole genome shotgun (WGS) entry which is preliminary data.</text>
</comment>
<accession>A0A9W6GVN3</accession>